<keyword evidence="2" id="KW-0238">DNA-binding</keyword>
<evidence type="ECO:0000256" key="3">
    <source>
        <dbReference type="ARBA" id="ARBA00023163"/>
    </source>
</evidence>
<feature type="domain" description="HTH merR-type" evidence="4">
    <location>
        <begin position="13"/>
        <end position="82"/>
    </location>
</feature>
<name>A0A191YXZ2_9PSED</name>
<keyword evidence="3" id="KW-0804">Transcription</keyword>
<dbReference type="PANTHER" id="PTHR30204">
    <property type="entry name" value="REDOX-CYCLING DRUG-SENSING TRANSCRIPTIONAL ACTIVATOR SOXR"/>
    <property type="match status" value="1"/>
</dbReference>
<dbReference type="Proteomes" id="UP000078354">
    <property type="component" value="Chromosome"/>
</dbReference>
<dbReference type="Pfam" id="PF13411">
    <property type="entry name" value="MerR_1"/>
    <property type="match status" value="1"/>
</dbReference>
<dbReference type="PANTHER" id="PTHR30204:SF67">
    <property type="entry name" value="HTH-TYPE TRANSCRIPTIONAL REGULATOR MLRA-RELATED"/>
    <property type="match status" value="1"/>
</dbReference>
<dbReference type="PROSITE" id="PS50937">
    <property type="entry name" value="HTH_MERR_2"/>
    <property type="match status" value="1"/>
</dbReference>
<dbReference type="EMBL" id="CP014870">
    <property type="protein sequence ID" value="ANJ57760.1"/>
    <property type="molecule type" value="Genomic_DNA"/>
</dbReference>
<evidence type="ECO:0000259" key="4">
    <source>
        <dbReference type="PROSITE" id="PS50937"/>
    </source>
</evidence>
<dbReference type="SUPFAM" id="SSF46955">
    <property type="entry name" value="Putative DNA-binding domain"/>
    <property type="match status" value="1"/>
</dbReference>
<dbReference type="SMART" id="SM00422">
    <property type="entry name" value="HTH_MERR"/>
    <property type="match status" value="1"/>
</dbReference>
<dbReference type="InterPro" id="IPR000551">
    <property type="entry name" value="MerR-type_HTH_dom"/>
</dbReference>
<dbReference type="STRING" id="1853130.PMA3_22395"/>
<evidence type="ECO:0000313" key="5">
    <source>
        <dbReference type="EMBL" id="ANJ57760.1"/>
    </source>
</evidence>
<dbReference type="GO" id="GO:0003677">
    <property type="term" value="F:DNA binding"/>
    <property type="evidence" value="ECO:0007669"/>
    <property type="project" value="UniProtKB-KW"/>
</dbReference>
<keyword evidence="6" id="KW-1185">Reference proteome</keyword>
<dbReference type="AlphaFoldDB" id="A0A191YXZ2"/>
<organism evidence="5 6">
    <name type="scientific">Pseudomonas silesiensis</name>
    <dbReference type="NCBI Taxonomy" id="1853130"/>
    <lineage>
        <taxon>Bacteria</taxon>
        <taxon>Pseudomonadati</taxon>
        <taxon>Pseudomonadota</taxon>
        <taxon>Gammaproteobacteria</taxon>
        <taxon>Pseudomonadales</taxon>
        <taxon>Pseudomonadaceae</taxon>
        <taxon>Pseudomonas</taxon>
    </lineage>
</organism>
<proteinExistence type="predicted"/>
<keyword evidence="1" id="KW-0805">Transcription regulation</keyword>
<reference evidence="5 6" key="1">
    <citation type="journal article" date="2018" name="Syst. Appl. Microbiol.">
        <title>Pseudomonas silesiensis sp. nov. strain A3T isolated from a biological pesticide sewage treatment plant and analysis of the complete genome sequence.</title>
        <authorList>
            <person name="Kaminski M.A."/>
            <person name="Furmanczyk E.M."/>
            <person name="Sobczak A."/>
            <person name="Dziembowski A."/>
            <person name="Lipinski L."/>
        </authorList>
    </citation>
    <scope>NUCLEOTIDE SEQUENCE [LARGE SCALE GENOMIC DNA]</scope>
    <source>
        <strain evidence="5 6">A3</strain>
    </source>
</reference>
<dbReference type="OrthoDB" id="9800334at2"/>
<dbReference type="InterPro" id="IPR047057">
    <property type="entry name" value="MerR_fam"/>
</dbReference>
<dbReference type="KEGG" id="psil:PMA3_22395"/>
<dbReference type="CDD" id="cd01104">
    <property type="entry name" value="HTH_MlrA-CarA"/>
    <property type="match status" value="1"/>
</dbReference>
<protein>
    <submittedName>
        <fullName evidence="5">Helix-turn-helix-type transcriptional regulator</fullName>
    </submittedName>
</protein>
<sequence length="305" mass="33095">MTEPIESASDDVLLPMREVASLTGVNPITLRAWERRHGLIRPVRTVGGHRLYSQQDIEHIRSIMLWTSRGLPISKIGALLVQQQNTPGIAASGSAEAPLVQWQEAVHRATQAFDGAELERLHGQLFTIYPKATVLEAILLPVWRSLVSGNAFGRRSQWLFLDTFLRARMLLRLQMNQSNGACVLLADGSGHARELELLCAGLSMSNDQLRIEVLGTGQPLEELPLLCKAIQPAALVLWVQVPLQADAHQRLRALQMGVTCPVALAGDAAAASSAGLRGSSIAILGNDEASILPRLEALVRGTLQI</sequence>
<dbReference type="Gene3D" id="1.10.1660.10">
    <property type="match status" value="1"/>
</dbReference>
<evidence type="ECO:0000256" key="1">
    <source>
        <dbReference type="ARBA" id="ARBA00023015"/>
    </source>
</evidence>
<dbReference type="InterPro" id="IPR009061">
    <property type="entry name" value="DNA-bd_dom_put_sf"/>
</dbReference>
<gene>
    <name evidence="5" type="ORF">PMA3_22395</name>
</gene>
<evidence type="ECO:0000256" key="2">
    <source>
        <dbReference type="ARBA" id="ARBA00023125"/>
    </source>
</evidence>
<accession>A0A191YXZ2</accession>
<dbReference type="GO" id="GO:0003700">
    <property type="term" value="F:DNA-binding transcription factor activity"/>
    <property type="evidence" value="ECO:0007669"/>
    <property type="project" value="InterPro"/>
</dbReference>
<evidence type="ECO:0000313" key="6">
    <source>
        <dbReference type="Proteomes" id="UP000078354"/>
    </source>
</evidence>